<dbReference type="GO" id="GO:0009347">
    <property type="term" value="C:aspartate carbamoyltransferase complex"/>
    <property type="evidence" value="ECO:0007669"/>
    <property type="project" value="InterPro"/>
</dbReference>
<dbReference type="InterPro" id="IPR020542">
    <property type="entry name" value="Asp_carbamoyltrfase_reg_C"/>
</dbReference>
<name>A0A0W8EBB1_9ZZZZ</name>
<dbReference type="GO" id="GO:0006221">
    <property type="term" value="P:pyrimidine nucleotide biosynthetic process"/>
    <property type="evidence" value="ECO:0007669"/>
    <property type="project" value="UniProtKB-KW"/>
</dbReference>
<dbReference type="InterPro" id="IPR036793">
    <property type="entry name" value="Asp_carbatrfase_reg_N_sf"/>
</dbReference>
<keyword evidence="1" id="KW-0479">Metal-binding</keyword>
<evidence type="ECO:0000256" key="1">
    <source>
        <dbReference type="ARBA" id="ARBA00022723"/>
    </source>
</evidence>
<dbReference type="GO" id="GO:0046872">
    <property type="term" value="F:metal ion binding"/>
    <property type="evidence" value="ECO:0007669"/>
    <property type="project" value="UniProtKB-KW"/>
</dbReference>
<evidence type="ECO:0000313" key="6">
    <source>
        <dbReference type="EMBL" id="KUG05699.1"/>
    </source>
</evidence>
<dbReference type="EMBL" id="LNQE01001781">
    <property type="protein sequence ID" value="KUG05699.1"/>
    <property type="molecule type" value="Genomic_DNA"/>
</dbReference>
<feature type="domain" description="Aspartate carbamoyltransferase regulatory subunit C-terminal" evidence="5">
    <location>
        <begin position="107"/>
        <end position="148"/>
    </location>
</feature>
<accession>A0A0W8EBB1</accession>
<gene>
    <name evidence="6" type="ORF">ASZ90_016883</name>
</gene>
<organism evidence="6">
    <name type="scientific">hydrocarbon metagenome</name>
    <dbReference type="NCBI Taxonomy" id="938273"/>
    <lineage>
        <taxon>unclassified sequences</taxon>
        <taxon>metagenomes</taxon>
        <taxon>ecological metagenomes</taxon>
    </lineage>
</organism>
<evidence type="ECO:0000259" key="4">
    <source>
        <dbReference type="Pfam" id="PF01948"/>
    </source>
</evidence>
<dbReference type="InterPro" id="IPR036792">
    <property type="entry name" value="Asp_carbatrfase_reg_C_sf"/>
</dbReference>
<dbReference type="SUPFAM" id="SSF57825">
    <property type="entry name" value="Aspartate carbamoyltransferase, Regulatory-chain, C-terminal domain"/>
    <property type="match status" value="1"/>
</dbReference>
<dbReference type="InterPro" id="IPR020545">
    <property type="entry name" value="Asp_carbamoyltransf_reg_N"/>
</dbReference>
<dbReference type="SUPFAM" id="SSF54893">
    <property type="entry name" value="Aspartate carbamoyltransferase, Regulatory-chain, N-terminal domain"/>
    <property type="match status" value="1"/>
</dbReference>
<dbReference type="GO" id="GO:0006207">
    <property type="term" value="P:'de novo' pyrimidine nucleobase biosynthetic process"/>
    <property type="evidence" value="ECO:0007669"/>
    <property type="project" value="InterPro"/>
</dbReference>
<dbReference type="PANTHER" id="PTHR35805:SF1">
    <property type="entry name" value="ASPARTATE CARBAMOYLTRANSFERASE REGULATORY CHAIN"/>
    <property type="match status" value="1"/>
</dbReference>
<dbReference type="InterPro" id="IPR002801">
    <property type="entry name" value="Asp_carbamoylTrfase_reg"/>
</dbReference>
<keyword evidence="2" id="KW-0862">Zinc</keyword>
<keyword evidence="3" id="KW-0665">Pyrimidine biosynthesis</keyword>
<reference evidence="6" key="1">
    <citation type="journal article" date="2015" name="Proc. Natl. Acad. Sci. U.S.A.">
        <title>Networks of energetic and metabolic interactions define dynamics in microbial communities.</title>
        <authorList>
            <person name="Embree M."/>
            <person name="Liu J.K."/>
            <person name="Al-Bassam M.M."/>
            <person name="Zengler K."/>
        </authorList>
    </citation>
    <scope>NUCLEOTIDE SEQUENCE</scope>
</reference>
<comment type="caution">
    <text evidence="6">The sequence shown here is derived from an EMBL/GenBank/DDBJ whole genome shotgun (WGS) entry which is preliminary data.</text>
</comment>
<evidence type="ECO:0000256" key="3">
    <source>
        <dbReference type="ARBA" id="ARBA00022975"/>
    </source>
</evidence>
<dbReference type="Pfam" id="PF02748">
    <property type="entry name" value="PyrI_C"/>
    <property type="match status" value="1"/>
</dbReference>
<evidence type="ECO:0000256" key="2">
    <source>
        <dbReference type="ARBA" id="ARBA00022833"/>
    </source>
</evidence>
<dbReference type="Pfam" id="PF01948">
    <property type="entry name" value="PyrI"/>
    <property type="match status" value="1"/>
</dbReference>
<protein>
    <submittedName>
        <fullName evidence="6">Aspartate carbamoyltransferase regulatory chain (Pyri)</fullName>
    </submittedName>
</protein>
<dbReference type="PANTHER" id="PTHR35805">
    <property type="entry name" value="ASPARTATE CARBAMOYLTRANSFERASE REGULATORY CHAIN"/>
    <property type="match status" value="1"/>
</dbReference>
<dbReference type="NCBIfam" id="TIGR00240">
    <property type="entry name" value="ATCase_reg"/>
    <property type="match status" value="1"/>
</dbReference>
<dbReference type="Gene3D" id="2.30.30.20">
    <property type="entry name" value="Aspartate carbamoyltransferase regulatory subunit, C-terminal domain"/>
    <property type="match status" value="1"/>
</dbReference>
<dbReference type="Gene3D" id="3.30.70.140">
    <property type="entry name" value="Aspartate carbamoyltransferase regulatory subunit, N-terminal domain"/>
    <property type="match status" value="1"/>
</dbReference>
<sequence>MKRDARDGLLISPIRNGTVIDHITGGEALNVLKIIGITGATTESISVATNVRSAKMGRKDIVKIENRELFTEEVDRIALIAPHATISIIRNYVVHEKNGVEIPSVLVGVVRCPNPGCISNTNEPISSKFAVLATGLHCLYCDWIITKDITNHII</sequence>
<feature type="domain" description="Aspartate carbamoyltransferase regulatory subunit N-terminal" evidence="4">
    <location>
        <begin position="10"/>
        <end position="100"/>
    </location>
</feature>
<dbReference type="AlphaFoldDB" id="A0A0W8EBB1"/>
<dbReference type="GO" id="GO:0016740">
    <property type="term" value="F:transferase activity"/>
    <property type="evidence" value="ECO:0007669"/>
    <property type="project" value="UniProtKB-KW"/>
</dbReference>
<keyword evidence="6" id="KW-0808">Transferase</keyword>
<dbReference type="HAMAP" id="MF_00002">
    <property type="entry name" value="Asp_carb_tr_reg"/>
    <property type="match status" value="1"/>
</dbReference>
<proteinExistence type="inferred from homology"/>
<evidence type="ECO:0000259" key="5">
    <source>
        <dbReference type="Pfam" id="PF02748"/>
    </source>
</evidence>